<dbReference type="PANTHER" id="PTHR11097">
    <property type="entry name" value="EXOSOME COMPLEX EXONUCLEASE RIBOSOMAL RNA PROCESSING PROTEIN"/>
    <property type="match status" value="1"/>
</dbReference>
<dbReference type="EMBL" id="QWIM01002977">
    <property type="protein sequence ID" value="RMY05653.1"/>
    <property type="molecule type" value="Genomic_DNA"/>
</dbReference>
<dbReference type="GO" id="GO:0005730">
    <property type="term" value="C:nucleolus"/>
    <property type="evidence" value="ECO:0007669"/>
    <property type="project" value="UniProtKB-SubCell"/>
</dbReference>
<comment type="caution">
    <text evidence="10">The sequence shown here is derived from an EMBL/GenBank/DDBJ whole genome shotgun (WGS) entry which is preliminary data.</text>
</comment>
<dbReference type="GO" id="GO:0000177">
    <property type="term" value="C:cytoplasmic exosome (RNase complex)"/>
    <property type="evidence" value="ECO:0007669"/>
    <property type="project" value="TreeGrafter"/>
</dbReference>
<dbReference type="GO" id="GO:0000176">
    <property type="term" value="C:nuclear exosome (RNase complex)"/>
    <property type="evidence" value="ECO:0007669"/>
    <property type="project" value="TreeGrafter"/>
</dbReference>
<keyword evidence="5" id="KW-0271">Exosome</keyword>
<dbReference type="EMBL" id="QWIL01002495">
    <property type="protein sequence ID" value="RMX94126.1"/>
    <property type="molecule type" value="Genomic_DNA"/>
</dbReference>
<dbReference type="Proteomes" id="UP000282582">
    <property type="component" value="Unassembled WGS sequence"/>
</dbReference>
<dbReference type="GO" id="GO:0034475">
    <property type="term" value="P:U4 snRNA 3'-end processing"/>
    <property type="evidence" value="ECO:0007669"/>
    <property type="project" value="TreeGrafter"/>
</dbReference>
<feature type="region of interest" description="Disordered" evidence="7">
    <location>
        <begin position="207"/>
        <end position="227"/>
    </location>
</feature>
<feature type="region of interest" description="Disordered" evidence="7">
    <location>
        <begin position="388"/>
        <end position="466"/>
    </location>
</feature>
<proteinExistence type="inferred from homology"/>
<comment type="similarity">
    <text evidence="3">Belongs to the RNase PH family.</text>
</comment>
<dbReference type="PANTHER" id="PTHR11097:SF8">
    <property type="entry name" value="EXOSOME COMPLEX COMPONENT RRP42"/>
    <property type="match status" value="1"/>
</dbReference>
<reference evidence="11 12" key="1">
    <citation type="journal article" date="2018" name="BMC Genomics">
        <title>Genomic evidence for intraspecific hybridization in a clonal and extremely halotolerant yeast.</title>
        <authorList>
            <person name="Gostincar C."/>
            <person name="Stajich J.E."/>
            <person name="Zupancic J."/>
            <person name="Zalar P."/>
            <person name="Gunde-Cimerman N."/>
        </authorList>
    </citation>
    <scope>NUCLEOTIDE SEQUENCE [LARGE SCALE GENOMIC DNA]</scope>
    <source>
        <strain evidence="10 12">EXF-6651</strain>
        <strain evidence="8 13">EXF-6654</strain>
        <strain evidence="9 11">EXF-6669</strain>
    </source>
</reference>
<feature type="region of interest" description="Disordered" evidence="7">
    <location>
        <begin position="353"/>
        <end position="374"/>
    </location>
</feature>
<dbReference type="GO" id="GO:0071038">
    <property type="term" value="P:TRAMP-dependent tRNA surveillance pathway"/>
    <property type="evidence" value="ECO:0007669"/>
    <property type="project" value="TreeGrafter"/>
</dbReference>
<dbReference type="GO" id="GO:0071035">
    <property type="term" value="P:nuclear polyadenylation-dependent rRNA catabolic process"/>
    <property type="evidence" value="ECO:0007669"/>
    <property type="project" value="TreeGrafter"/>
</dbReference>
<protein>
    <recommendedName>
        <fullName evidence="6">Ribosomal RNA-processing protein 42</fullName>
    </recommendedName>
</protein>
<evidence type="ECO:0000313" key="13">
    <source>
        <dbReference type="Proteomes" id="UP000282582"/>
    </source>
</evidence>
<evidence type="ECO:0000256" key="7">
    <source>
        <dbReference type="SAM" id="MobiDB-lite"/>
    </source>
</evidence>
<evidence type="ECO:0000256" key="6">
    <source>
        <dbReference type="ARBA" id="ARBA00042523"/>
    </source>
</evidence>
<feature type="region of interest" description="Disordered" evidence="7">
    <location>
        <begin position="77"/>
        <end position="127"/>
    </location>
</feature>
<evidence type="ECO:0000313" key="9">
    <source>
        <dbReference type="EMBL" id="RMX94126.1"/>
    </source>
</evidence>
<dbReference type="GO" id="GO:0034473">
    <property type="term" value="P:U1 snRNA 3'-end processing"/>
    <property type="evidence" value="ECO:0007669"/>
    <property type="project" value="TreeGrafter"/>
</dbReference>
<evidence type="ECO:0000256" key="3">
    <source>
        <dbReference type="ARBA" id="ARBA00006678"/>
    </source>
</evidence>
<dbReference type="OrthoDB" id="272245at2759"/>
<dbReference type="GO" id="GO:0034476">
    <property type="term" value="P:U5 snRNA 3'-end processing"/>
    <property type="evidence" value="ECO:0007669"/>
    <property type="project" value="TreeGrafter"/>
</dbReference>
<feature type="compositionally biased region" description="Basic residues" evidence="7">
    <location>
        <begin position="210"/>
        <end position="224"/>
    </location>
</feature>
<dbReference type="InterPro" id="IPR020568">
    <property type="entry name" value="Ribosomal_Su5_D2-typ_SF"/>
</dbReference>
<dbReference type="GO" id="GO:0071028">
    <property type="term" value="P:nuclear mRNA surveillance"/>
    <property type="evidence" value="ECO:0007669"/>
    <property type="project" value="TreeGrafter"/>
</dbReference>
<dbReference type="GO" id="GO:0035925">
    <property type="term" value="F:mRNA 3'-UTR AU-rich region binding"/>
    <property type="evidence" value="ECO:0007669"/>
    <property type="project" value="TreeGrafter"/>
</dbReference>
<dbReference type="Proteomes" id="UP000276864">
    <property type="component" value="Unassembled WGS sequence"/>
</dbReference>
<dbReference type="Proteomes" id="UP000271337">
    <property type="component" value="Unassembled WGS sequence"/>
</dbReference>
<dbReference type="EMBL" id="QWIK01002723">
    <property type="protein sequence ID" value="RMX83602.1"/>
    <property type="molecule type" value="Genomic_DNA"/>
</dbReference>
<feature type="compositionally biased region" description="Polar residues" evidence="7">
    <location>
        <begin position="77"/>
        <end position="86"/>
    </location>
</feature>
<comment type="subcellular location">
    <subcellularLocation>
        <location evidence="1">Cytoplasm</location>
    </subcellularLocation>
    <subcellularLocation>
        <location evidence="2">Nucleus</location>
        <location evidence="2">Nucleolus</location>
    </subcellularLocation>
</comment>
<evidence type="ECO:0000313" key="11">
    <source>
        <dbReference type="Proteomes" id="UP000271337"/>
    </source>
</evidence>
<evidence type="ECO:0000256" key="5">
    <source>
        <dbReference type="ARBA" id="ARBA00022835"/>
    </source>
</evidence>
<dbReference type="SUPFAM" id="SSF54211">
    <property type="entry name" value="Ribosomal protein S5 domain 2-like"/>
    <property type="match status" value="1"/>
</dbReference>
<feature type="compositionally biased region" description="Gly residues" evidence="7">
    <location>
        <begin position="439"/>
        <end position="457"/>
    </location>
</feature>
<evidence type="ECO:0000256" key="2">
    <source>
        <dbReference type="ARBA" id="ARBA00004604"/>
    </source>
</evidence>
<feature type="compositionally biased region" description="Low complexity" evidence="7">
    <location>
        <begin position="400"/>
        <end position="415"/>
    </location>
</feature>
<name>A0A3M6YRP4_HORWE</name>
<keyword evidence="4" id="KW-0963">Cytoplasm</keyword>
<dbReference type="GO" id="GO:0000467">
    <property type="term" value="P:exonucleolytic trimming to generate mature 3'-end of 5.8S rRNA from tricistronic rRNA transcript (SSU-rRNA, 5.8S rRNA, LSU-rRNA)"/>
    <property type="evidence" value="ECO:0007669"/>
    <property type="project" value="TreeGrafter"/>
</dbReference>
<evidence type="ECO:0000313" key="8">
    <source>
        <dbReference type="EMBL" id="RMX83602.1"/>
    </source>
</evidence>
<dbReference type="InterPro" id="IPR027408">
    <property type="entry name" value="PNPase/RNase_PH_dom_sf"/>
</dbReference>
<evidence type="ECO:0000256" key="1">
    <source>
        <dbReference type="ARBA" id="ARBA00004496"/>
    </source>
</evidence>
<dbReference type="Gene3D" id="3.30.230.70">
    <property type="entry name" value="GHMP Kinase, N-terminal domain"/>
    <property type="match status" value="1"/>
</dbReference>
<evidence type="ECO:0000313" key="12">
    <source>
        <dbReference type="Proteomes" id="UP000276864"/>
    </source>
</evidence>
<dbReference type="AlphaFoldDB" id="A0A3M6YRP4"/>
<accession>A0A3M6YRP4</accession>
<dbReference type="GO" id="GO:0016075">
    <property type="term" value="P:rRNA catabolic process"/>
    <property type="evidence" value="ECO:0007669"/>
    <property type="project" value="TreeGrafter"/>
</dbReference>
<evidence type="ECO:0000313" key="10">
    <source>
        <dbReference type="EMBL" id="RMY05653.1"/>
    </source>
</evidence>
<sequence length="514" mass="53415">MAPYTNIPLSPAELSYLHTSLTQSPPLRPDGRSPTQFRPLIAESDILPSANGSARICFADGTEAIVGVKAEVEKTRSAVSSHSGSDVNGEDHSQGVLGLGTGSGRDVEDEDRMDADGSGSEGKGGKGRDEWVEVAIDVPGMRDDDALPVFLSAMLTEALLADGGLKDRLWINRRFHWRLYIDVSFYLPKSLTAYPLSSANPFDKGEVREKWKRTKKKKKKKKKTNTQSQILLLSQPLSYPLPLLSLTTHLALLSTRLPALVSERDEDPLFNDDWEASTFLYPKPSPSDSSNAAQSPPPPITLLVVSVSSSSSSSASGGEGQSTTILFDPSREELAVADAVVAISLGVFFPPSPTTTPQASSSSSAQQASSSEEPTLSLLALRTIDPPSRLTAAGVPDRLNTTTPSSATPTSTANSGAGGNGSAEVSGQDVAALKEKVRGGGAGAGTGTGTAGGGGGDAGKDTVWYPPRGGLKRGALGRMVRLCIDGDGGMTKGVGWEVLEGLAGVGGVGGDGGR</sequence>
<gene>
    <name evidence="10" type="ORF">D0866_15167</name>
    <name evidence="9" type="ORF">D0867_13961</name>
    <name evidence="8" type="ORF">D0868_15628</name>
</gene>
<feature type="compositionally biased region" description="Low complexity" evidence="7">
    <location>
        <begin position="355"/>
        <end position="371"/>
    </location>
</feature>
<evidence type="ECO:0000256" key="4">
    <source>
        <dbReference type="ARBA" id="ARBA00022490"/>
    </source>
</evidence>
<dbReference type="InterPro" id="IPR050590">
    <property type="entry name" value="Exosome_comp_Rrp42_subfam"/>
</dbReference>
<organism evidence="10 12">
    <name type="scientific">Hortaea werneckii</name>
    <name type="common">Black yeast</name>
    <name type="synonym">Cladosporium werneckii</name>
    <dbReference type="NCBI Taxonomy" id="91943"/>
    <lineage>
        <taxon>Eukaryota</taxon>
        <taxon>Fungi</taxon>
        <taxon>Dikarya</taxon>
        <taxon>Ascomycota</taxon>
        <taxon>Pezizomycotina</taxon>
        <taxon>Dothideomycetes</taxon>
        <taxon>Dothideomycetidae</taxon>
        <taxon>Mycosphaerellales</taxon>
        <taxon>Teratosphaeriaceae</taxon>
        <taxon>Hortaea</taxon>
    </lineage>
</organism>